<reference evidence="1 2" key="1">
    <citation type="submission" date="2017-09" db="EMBL/GenBank/DDBJ databases">
        <title>Large-scale bioinformatics analysis of Bacillus genomes uncovers conserved roles of natural products in bacterial physiology.</title>
        <authorList>
            <consortium name="Agbiome Team Llc"/>
            <person name="Bleich R.M."/>
            <person name="Grubbs K.J."/>
            <person name="Santa Maria K.C."/>
            <person name="Allen S.E."/>
            <person name="Farag S."/>
            <person name="Shank E.A."/>
            <person name="Bowers A."/>
        </authorList>
    </citation>
    <scope>NUCLEOTIDE SEQUENCE [LARGE SCALE GENOMIC DNA]</scope>
    <source>
        <strain evidence="1 2">AFS041711</strain>
    </source>
</reference>
<accession>A0A9X7CJT6</accession>
<gene>
    <name evidence="1" type="ORF">COC69_23385</name>
</gene>
<name>A0A9X7CJT6_BACCE</name>
<dbReference type="RefSeq" id="WP_098783331.1">
    <property type="nucleotide sequence ID" value="NZ_NULI01000138.1"/>
</dbReference>
<dbReference type="Proteomes" id="UP000224203">
    <property type="component" value="Unassembled WGS sequence"/>
</dbReference>
<comment type="caution">
    <text evidence="1">The sequence shown here is derived from an EMBL/GenBank/DDBJ whole genome shotgun (WGS) entry which is preliminary data.</text>
</comment>
<dbReference type="AlphaFoldDB" id="A0A9X7CJT6"/>
<sequence length="86" mass="10025">MVRDPKEDWESLTDEDKNYITLIMRTFNFLGEDEELNPQFPKLSCEDACLQNYILVLISSAQLPDEMRNASVAIAYERYKICIGRC</sequence>
<evidence type="ECO:0000313" key="1">
    <source>
        <dbReference type="EMBL" id="PGS74166.1"/>
    </source>
</evidence>
<proteinExistence type="predicted"/>
<evidence type="ECO:0000313" key="2">
    <source>
        <dbReference type="Proteomes" id="UP000224203"/>
    </source>
</evidence>
<protein>
    <submittedName>
        <fullName evidence="1">Uncharacterized protein</fullName>
    </submittedName>
</protein>
<organism evidence="1 2">
    <name type="scientific">Bacillus cereus</name>
    <dbReference type="NCBI Taxonomy" id="1396"/>
    <lineage>
        <taxon>Bacteria</taxon>
        <taxon>Bacillati</taxon>
        <taxon>Bacillota</taxon>
        <taxon>Bacilli</taxon>
        <taxon>Bacillales</taxon>
        <taxon>Bacillaceae</taxon>
        <taxon>Bacillus</taxon>
        <taxon>Bacillus cereus group</taxon>
    </lineage>
</organism>
<dbReference type="EMBL" id="NULI01000138">
    <property type="protein sequence ID" value="PGS74166.1"/>
    <property type="molecule type" value="Genomic_DNA"/>
</dbReference>